<comment type="caution">
    <text evidence="9">The sequence shown here is derived from an EMBL/GenBank/DDBJ whole genome shotgun (WGS) entry which is preliminary data.</text>
</comment>
<evidence type="ECO:0000256" key="5">
    <source>
        <dbReference type="ARBA" id="ARBA00022989"/>
    </source>
</evidence>
<dbReference type="InterPro" id="IPR004638">
    <property type="entry name" value="EmrB-like"/>
</dbReference>
<feature type="transmembrane region" description="Helical" evidence="7">
    <location>
        <begin position="402"/>
        <end position="421"/>
    </location>
</feature>
<dbReference type="RefSeq" id="WP_270041957.1">
    <property type="nucleotide sequence ID" value="NZ_JAPDOD010000020.1"/>
</dbReference>
<evidence type="ECO:0000256" key="6">
    <source>
        <dbReference type="ARBA" id="ARBA00023136"/>
    </source>
</evidence>
<keyword evidence="3" id="KW-1003">Cell membrane</keyword>
<dbReference type="Gene3D" id="1.20.1720.10">
    <property type="entry name" value="Multidrug resistance protein D"/>
    <property type="match status" value="1"/>
</dbReference>
<feature type="transmembrane region" description="Helical" evidence="7">
    <location>
        <begin position="166"/>
        <end position="184"/>
    </location>
</feature>
<dbReference type="EMBL" id="JAPDOD010000020">
    <property type="protein sequence ID" value="MDA0162720.1"/>
    <property type="molecule type" value="Genomic_DNA"/>
</dbReference>
<feature type="transmembrane region" description="Helical" evidence="7">
    <location>
        <begin position="111"/>
        <end position="128"/>
    </location>
</feature>
<dbReference type="PRINTS" id="PR01036">
    <property type="entry name" value="TCRTETB"/>
</dbReference>
<evidence type="ECO:0000256" key="3">
    <source>
        <dbReference type="ARBA" id="ARBA00022475"/>
    </source>
</evidence>
<evidence type="ECO:0000256" key="7">
    <source>
        <dbReference type="SAM" id="Phobius"/>
    </source>
</evidence>
<sequence>MSSTSRIRPVWTFAIVSVALFMVVLDNLVVTTALPSIRADLGGGLQALEWTVNAYTLTFAVLLLTGAALGDRFGRRRMFVIGLSLFTLASAGAALAPSTGALIAFRALQGAGAAIVTPLTLTLLAGAIPAQKRGLAIGAWSGISGLGVALGPLVGGAVVDGISWHWIFWLNVPLGLVLAPLAYRRLSESHGPAGKLDIRGLVLGGLGLLGVVYGIVRGAELGWTSATVVSSLGAGAALLASFVAWELRSPAPMLPMRFFRSRAFAASNGVSFAMYFGVFGSIFLLAQFFQVTQGLSPLEAGLRTLPWTAMPMLVAPIAGILSDRIGSRPLMTTGLALQAIAIGWLADVSSPAVAYSTLVIPFILAGTGMALVFAPTANAVLNAVRPEEAGQASGATNAIREIGGTLGVAVLASVFAANGSYASPQAFTDGLTSAAWVGAAVLAVGAVIALLVPGKPRTEDAQAQVAEPAVALS</sequence>
<evidence type="ECO:0000313" key="9">
    <source>
        <dbReference type="EMBL" id="MDA0162720.1"/>
    </source>
</evidence>
<dbReference type="PANTHER" id="PTHR42718">
    <property type="entry name" value="MAJOR FACILITATOR SUPERFAMILY MULTIDRUG TRANSPORTER MFSC"/>
    <property type="match status" value="1"/>
</dbReference>
<dbReference type="PROSITE" id="PS50850">
    <property type="entry name" value="MFS"/>
    <property type="match status" value="1"/>
</dbReference>
<keyword evidence="4 7" id="KW-0812">Transmembrane</keyword>
<feature type="transmembrane region" description="Helical" evidence="7">
    <location>
        <begin position="196"/>
        <end position="216"/>
    </location>
</feature>
<evidence type="ECO:0000256" key="1">
    <source>
        <dbReference type="ARBA" id="ARBA00004651"/>
    </source>
</evidence>
<proteinExistence type="predicted"/>
<keyword evidence="2" id="KW-0813">Transport</keyword>
<dbReference type="Pfam" id="PF07690">
    <property type="entry name" value="MFS_1"/>
    <property type="match status" value="1"/>
</dbReference>
<comment type="subcellular location">
    <subcellularLocation>
        <location evidence="1">Cell membrane</location>
        <topology evidence="1">Multi-pass membrane protein</topology>
    </subcellularLocation>
</comment>
<keyword evidence="5 7" id="KW-1133">Transmembrane helix</keyword>
<dbReference type="CDD" id="cd17321">
    <property type="entry name" value="MFS_MMR_MDR_like"/>
    <property type="match status" value="1"/>
</dbReference>
<evidence type="ECO:0000256" key="2">
    <source>
        <dbReference type="ARBA" id="ARBA00022448"/>
    </source>
</evidence>
<keyword evidence="10" id="KW-1185">Reference proteome</keyword>
<feature type="transmembrane region" description="Helical" evidence="7">
    <location>
        <begin position="222"/>
        <end position="245"/>
    </location>
</feature>
<evidence type="ECO:0000256" key="4">
    <source>
        <dbReference type="ARBA" id="ARBA00022692"/>
    </source>
</evidence>
<dbReference type="GO" id="GO:0005886">
    <property type="term" value="C:plasma membrane"/>
    <property type="evidence" value="ECO:0007669"/>
    <property type="project" value="UniProtKB-SubCell"/>
</dbReference>
<dbReference type="AlphaFoldDB" id="A0A9X3S102"/>
<feature type="transmembrane region" description="Helical" evidence="7">
    <location>
        <begin position="12"/>
        <end position="30"/>
    </location>
</feature>
<feature type="transmembrane region" description="Helical" evidence="7">
    <location>
        <begin position="50"/>
        <end position="69"/>
    </location>
</feature>
<feature type="transmembrane region" description="Helical" evidence="7">
    <location>
        <begin position="135"/>
        <end position="154"/>
    </location>
</feature>
<organism evidence="9 10">
    <name type="scientific">Solirubrobacter ginsenosidimutans</name>
    <dbReference type="NCBI Taxonomy" id="490573"/>
    <lineage>
        <taxon>Bacteria</taxon>
        <taxon>Bacillati</taxon>
        <taxon>Actinomycetota</taxon>
        <taxon>Thermoleophilia</taxon>
        <taxon>Solirubrobacterales</taxon>
        <taxon>Solirubrobacteraceae</taxon>
        <taxon>Solirubrobacter</taxon>
    </lineage>
</organism>
<feature type="domain" description="Major facilitator superfamily (MFS) profile" evidence="8">
    <location>
        <begin position="12"/>
        <end position="457"/>
    </location>
</feature>
<dbReference type="InterPro" id="IPR036259">
    <property type="entry name" value="MFS_trans_sf"/>
</dbReference>
<feature type="transmembrane region" description="Helical" evidence="7">
    <location>
        <begin position="358"/>
        <end position="381"/>
    </location>
</feature>
<evidence type="ECO:0000313" key="10">
    <source>
        <dbReference type="Proteomes" id="UP001149140"/>
    </source>
</evidence>
<dbReference type="InterPro" id="IPR011701">
    <property type="entry name" value="MFS"/>
</dbReference>
<dbReference type="Proteomes" id="UP001149140">
    <property type="component" value="Unassembled WGS sequence"/>
</dbReference>
<dbReference type="GO" id="GO:0022857">
    <property type="term" value="F:transmembrane transporter activity"/>
    <property type="evidence" value="ECO:0007669"/>
    <property type="project" value="InterPro"/>
</dbReference>
<accession>A0A9X3S102</accession>
<dbReference type="InterPro" id="IPR020846">
    <property type="entry name" value="MFS_dom"/>
</dbReference>
<keyword evidence="6 7" id="KW-0472">Membrane</keyword>
<reference evidence="9" key="1">
    <citation type="submission" date="2022-10" db="EMBL/GenBank/DDBJ databases">
        <title>The WGS of Solirubrobacter ginsenosidimutans DSM 21036.</title>
        <authorList>
            <person name="Jiang Z."/>
        </authorList>
    </citation>
    <scope>NUCLEOTIDE SEQUENCE</scope>
    <source>
        <strain evidence="9">DSM 21036</strain>
    </source>
</reference>
<name>A0A9X3S102_9ACTN</name>
<gene>
    <name evidence="9" type="ORF">OM076_20780</name>
</gene>
<feature type="transmembrane region" description="Helical" evidence="7">
    <location>
        <begin position="265"/>
        <end position="285"/>
    </location>
</feature>
<dbReference type="SUPFAM" id="SSF103473">
    <property type="entry name" value="MFS general substrate transporter"/>
    <property type="match status" value="1"/>
</dbReference>
<feature type="transmembrane region" description="Helical" evidence="7">
    <location>
        <begin position="329"/>
        <end position="346"/>
    </location>
</feature>
<protein>
    <submittedName>
        <fullName evidence="9">MFS transporter</fullName>
    </submittedName>
</protein>
<dbReference type="NCBIfam" id="TIGR00711">
    <property type="entry name" value="efflux_EmrB"/>
    <property type="match status" value="1"/>
</dbReference>
<feature type="transmembrane region" description="Helical" evidence="7">
    <location>
        <begin position="305"/>
        <end position="322"/>
    </location>
</feature>
<feature type="transmembrane region" description="Helical" evidence="7">
    <location>
        <begin position="81"/>
        <end position="105"/>
    </location>
</feature>
<evidence type="ECO:0000259" key="8">
    <source>
        <dbReference type="PROSITE" id="PS50850"/>
    </source>
</evidence>
<feature type="transmembrane region" description="Helical" evidence="7">
    <location>
        <begin position="433"/>
        <end position="452"/>
    </location>
</feature>
<dbReference type="PANTHER" id="PTHR42718:SF42">
    <property type="entry name" value="EXPORT PROTEIN"/>
    <property type="match status" value="1"/>
</dbReference>
<dbReference type="Gene3D" id="1.20.1250.20">
    <property type="entry name" value="MFS general substrate transporter like domains"/>
    <property type="match status" value="1"/>
</dbReference>